<dbReference type="InterPro" id="IPR036412">
    <property type="entry name" value="HAD-like_sf"/>
</dbReference>
<dbReference type="CDD" id="cd02604">
    <property type="entry name" value="HAD_5NT"/>
    <property type="match status" value="1"/>
</dbReference>
<reference evidence="1 2" key="1">
    <citation type="submission" date="2017-07" db="EMBL/GenBank/DDBJ databases">
        <title>Niveispirillum cyanobacteriorum sp. nov., isolated from cyanobacterial aggregates in a eutrophic lake.</title>
        <authorList>
            <person name="Cai H."/>
        </authorList>
    </citation>
    <scope>NUCLEOTIDE SEQUENCE [LARGE SCALE GENOMIC DNA]</scope>
    <source>
        <strain evidence="2">TH1-14</strain>
    </source>
</reference>
<dbReference type="Proteomes" id="UP000216998">
    <property type="component" value="Unassembled WGS sequence"/>
</dbReference>
<dbReference type="AlphaFoldDB" id="A0A255Z1E9"/>
<dbReference type="PANTHER" id="PTHR12725:SF117">
    <property type="entry name" value="HALOACID DEHALOGENASE-LIKE HYDROLASE"/>
    <property type="match status" value="1"/>
</dbReference>
<comment type="caution">
    <text evidence="1">The sequence shown here is derived from an EMBL/GenBank/DDBJ whole genome shotgun (WGS) entry which is preliminary data.</text>
</comment>
<dbReference type="Gene3D" id="1.10.150.450">
    <property type="match status" value="1"/>
</dbReference>
<evidence type="ECO:0000313" key="2">
    <source>
        <dbReference type="Proteomes" id="UP000216998"/>
    </source>
</evidence>
<dbReference type="EMBL" id="NOXU01000026">
    <property type="protein sequence ID" value="OYQ35282.1"/>
    <property type="molecule type" value="Genomic_DNA"/>
</dbReference>
<protein>
    <submittedName>
        <fullName evidence="1">Pyrimidine 5'-nucleotidase</fullName>
    </submittedName>
</protein>
<gene>
    <name evidence="1" type="ORF">CHU95_08675</name>
</gene>
<dbReference type="SFLD" id="SFLDS00003">
    <property type="entry name" value="Haloacid_Dehalogenase"/>
    <property type="match status" value="1"/>
</dbReference>
<dbReference type="RefSeq" id="WP_094455725.1">
    <property type="nucleotide sequence ID" value="NZ_NOXU01000026.1"/>
</dbReference>
<dbReference type="InterPro" id="IPR023214">
    <property type="entry name" value="HAD_sf"/>
</dbReference>
<keyword evidence="2" id="KW-1185">Reference proteome</keyword>
<dbReference type="SFLD" id="SFLDG01129">
    <property type="entry name" value="C1.5:_HAD__Beta-PGM__Phosphata"/>
    <property type="match status" value="1"/>
</dbReference>
<evidence type="ECO:0000313" key="1">
    <source>
        <dbReference type="EMBL" id="OYQ35282.1"/>
    </source>
</evidence>
<dbReference type="InterPro" id="IPR006439">
    <property type="entry name" value="HAD-SF_hydro_IA"/>
</dbReference>
<sequence length="247" mass="27350">MTNISKNVAASPDREPTAPLFDRFNHVDHWVFDLDNTLYPAQCNLFAQVDVRITDYIANALGMERQAARAKQKEYYRLHGTSLRGMMIEHGMAPAPFLDYVHDIDVTPVTPSPLLAEALKALPGRKVIFTNGSVRHAENVLARLGVADHFDGIFDIVAADYVPKPDPTPYVTLIQRFGINPGRAAMVEDLHRNLLPAAAAGMTTVWVRTDSEFSHPDPAAQAHPGDHVHHVIADVEAWLAEITAHLR</sequence>
<organism evidence="1 2">
    <name type="scientific">Niveispirillum lacus</name>
    <dbReference type="NCBI Taxonomy" id="1981099"/>
    <lineage>
        <taxon>Bacteria</taxon>
        <taxon>Pseudomonadati</taxon>
        <taxon>Pseudomonadota</taxon>
        <taxon>Alphaproteobacteria</taxon>
        <taxon>Rhodospirillales</taxon>
        <taxon>Azospirillaceae</taxon>
        <taxon>Niveispirillum</taxon>
    </lineage>
</organism>
<proteinExistence type="predicted"/>
<dbReference type="NCBIfam" id="TIGR01993">
    <property type="entry name" value="Pyr-5-nucltdase"/>
    <property type="match status" value="1"/>
</dbReference>
<dbReference type="PANTHER" id="PTHR12725">
    <property type="entry name" value="HALOACID DEHALOGENASE-LIKE HYDROLASE"/>
    <property type="match status" value="1"/>
</dbReference>
<dbReference type="Pfam" id="PF00702">
    <property type="entry name" value="Hydrolase"/>
    <property type="match status" value="1"/>
</dbReference>
<dbReference type="NCBIfam" id="TIGR01509">
    <property type="entry name" value="HAD-SF-IA-v3"/>
    <property type="match status" value="1"/>
</dbReference>
<dbReference type="InterPro" id="IPR010237">
    <property type="entry name" value="Pyr-5-nucltdase"/>
</dbReference>
<accession>A0A255Z1E9</accession>
<dbReference type="SFLD" id="SFLDG01132">
    <property type="entry name" value="C1.5.3:_5'-Nucleotidase_Like"/>
    <property type="match status" value="1"/>
</dbReference>
<dbReference type="OrthoDB" id="9803141at2"/>
<dbReference type="Gene3D" id="3.40.50.1000">
    <property type="entry name" value="HAD superfamily/HAD-like"/>
    <property type="match status" value="1"/>
</dbReference>
<name>A0A255Z1E9_9PROT</name>
<dbReference type="SUPFAM" id="SSF56784">
    <property type="entry name" value="HAD-like"/>
    <property type="match status" value="1"/>
</dbReference>